<sequence length="1046" mass="118555">MDQAKLHAPRLYYTTLVENKKDEIEEKYERCYINLQSIISGLSEKEAHDALNVTVAKDKAHEEIVCLGLLTLILTDPTNSSKSYRDLTLIARDGLVLAQHHLTQLVAERWSKLTDIVRSQLIWVVREMIRNGVAGVENLLWNVMRHMAGGDVTQRNLTLVEAILDMLIENRSWVDKTPIIVSTSVYAFLRLIEDHMSPALANLQKKEIAFTVSLLREKFNDCLMIGRDLIRLLQNVARIPEFEQFWKDMLHNPKSLSPQFGGVLTLLQTRTSRRFLQSRLTPDMEQKLVFLTSNVRFGNHKRYQDWFQRQYLGTPEAQSLRCDLIRFIVGVIHPTNELLCSDIIPRWAVIGWLLTTCTSTIATTNAKLALFYDWLFYDPEKDNIMNIEPAILVMHHSMRSHPVVTATLLDFLCRIIPNFYPPMSDRVKNGIYTSLRQILEKRVLPALYPLFDSPKLDRELKMMIHDTFPDFCFPPPVEGSRIDDMRCDDDDGPPELENHNGSQQEAVFSDEECDSPPSQPIKSKVKVEKPAPSENKEKVTDILSTKTKSKKNAGASSEKVKVKEEETLELTKNLEGDIKTAVERLNMETDNEARCEAMDKLVQIVLQDEDLDGDVLTNLAICLCQLLQEQIEGRVFPETVSPETLEDSIGKPLFVLLRNVTETSDYDDRQNPLFTLLAEMHIHQPRLGYLLLYYIHASACAQEAETNSKSSRSDKMHAYREFCDNLDKKLEECILSDLKLCQEDDVHLLCWLAPAIYNEFPNIAIGHANLLHLVVSSVDARQLQELVCRVVQGSLTILQEDSLQHILQASLMWETFEQICLWQLVSAHGMSIETIMPVLGKLDFASHAEALTAILLMLQQERPTADLVKQVMSRDVGPSCDMFVMSVLLAWCKEHEDTLAELIATLLSRSCPAAASPNKRKRTGTRASSAPTAEKILGHLDRLRSGTKQLYKFDAMQKALQQAQSACSESQKSQFSNLFALVEVEETTGGRGKGGRGRRPANPPPKKKPPKEIISDSSDLSSEEEEIVKPKQAKKRKKNLVGSDSD</sequence>
<dbReference type="PANTHER" id="PTHR13587">
    <property type="entry name" value="INTEGRATOR COMPLEX SUBUNIT 3"/>
    <property type="match status" value="1"/>
</dbReference>
<feature type="region of interest" description="Disordered" evidence="8">
    <location>
        <begin position="482"/>
        <end position="561"/>
    </location>
</feature>
<evidence type="ECO:0000256" key="3">
    <source>
        <dbReference type="ARBA" id="ARBA00006130"/>
    </source>
</evidence>
<evidence type="ECO:0000256" key="2">
    <source>
        <dbReference type="ARBA" id="ARBA00004496"/>
    </source>
</evidence>
<dbReference type="Proteomes" id="UP001152798">
    <property type="component" value="Chromosome 7"/>
</dbReference>
<feature type="compositionally biased region" description="Basic and acidic residues" evidence="8">
    <location>
        <begin position="525"/>
        <end position="540"/>
    </location>
</feature>
<evidence type="ECO:0000256" key="1">
    <source>
        <dbReference type="ARBA" id="ARBA00004123"/>
    </source>
</evidence>
<dbReference type="AlphaFoldDB" id="A0A9P0HR73"/>
<accession>A0A9P0HR73</accession>
<evidence type="ECO:0000259" key="9">
    <source>
        <dbReference type="Pfam" id="PF10189"/>
    </source>
</evidence>
<keyword evidence="5" id="KW-0539">Nucleus</keyword>
<dbReference type="OrthoDB" id="2021145at2759"/>
<evidence type="ECO:0000256" key="7">
    <source>
        <dbReference type="ARBA" id="ARBA00054331"/>
    </source>
</evidence>
<evidence type="ECO:0000256" key="8">
    <source>
        <dbReference type="SAM" id="MobiDB-lite"/>
    </source>
</evidence>
<evidence type="ECO:0000256" key="6">
    <source>
        <dbReference type="ARBA" id="ARBA00032741"/>
    </source>
</evidence>
<evidence type="ECO:0000256" key="4">
    <source>
        <dbReference type="ARBA" id="ARBA00022490"/>
    </source>
</evidence>
<evidence type="ECO:0000256" key="5">
    <source>
        <dbReference type="ARBA" id="ARBA00023242"/>
    </source>
</evidence>
<keyword evidence="12" id="KW-1185">Reference proteome</keyword>
<evidence type="ECO:0000259" key="10">
    <source>
        <dbReference type="Pfam" id="PF24566"/>
    </source>
</evidence>
<comment type="subcellular location">
    <subcellularLocation>
        <location evidence="2">Cytoplasm</location>
    </subcellularLocation>
    <subcellularLocation>
        <location evidence="1">Nucleus</location>
    </subcellularLocation>
</comment>
<dbReference type="InterPro" id="IPR045334">
    <property type="entry name" value="INTS3"/>
</dbReference>
<feature type="compositionally biased region" description="Basic residues" evidence="8">
    <location>
        <begin position="993"/>
        <end position="1009"/>
    </location>
</feature>
<feature type="domain" description="Ints3-like C-terminal" evidence="10">
    <location>
        <begin position="582"/>
        <end position="981"/>
    </location>
</feature>
<name>A0A9P0HR73_NEZVI</name>
<dbReference type="Pfam" id="PF10189">
    <property type="entry name" value="Ints3_N"/>
    <property type="match status" value="1"/>
</dbReference>
<gene>
    <name evidence="11" type="ORF">NEZAVI_LOCUS14640</name>
</gene>
<reference evidence="11" key="1">
    <citation type="submission" date="2022-01" db="EMBL/GenBank/DDBJ databases">
        <authorList>
            <person name="King R."/>
        </authorList>
    </citation>
    <scope>NUCLEOTIDE SEQUENCE</scope>
</reference>
<feature type="region of interest" description="Disordered" evidence="8">
    <location>
        <begin position="986"/>
        <end position="1046"/>
    </location>
</feature>
<keyword evidence="4" id="KW-0963">Cytoplasm</keyword>
<evidence type="ECO:0000313" key="12">
    <source>
        <dbReference type="Proteomes" id="UP001152798"/>
    </source>
</evidence>
<comment type="function">
    <text evidence="7">Component of the integrator complex, a multiprotein complex that terminates RNA polymerase II (Pol II) transcription in the promoter-proximal region of genes. The integrator complex provides a quality checkpoint during transcription elongation by driving premature transcription termination of transcripts that are unfavorably configured for transcriptional elongation: the complex terminates transcription by (1) catalyzing dephosphorylation of the C-terminal domain (CTD) of Pol II subunit Polr2A/Rbp1 and Spt5, and (2) degrading the exiting nascent RNA transcript via endonuclease activity. The integrator complex is also involved in the 3'-end processing of the U7 snRNA, and also the spliceosomal snRNAs U1, U2, U4 and U5.</text>
</comment>
<protein>
    <recommendedName>
        <fullName evidence="6">SOSS complex subunit A homolog</fullName>
    </recommendedName>
</protein>
<dbReference type="GO" id="GO:0005634">
    <property type="term" value="C:nucleus"/>
    <property type="evidence" value="ECO:0007669"/>
    <property type="project" value="UniProtKB-SubCell"/>
</dbReference>
<dbReference type="InterPro" id="IPR019333">
    <property type="entry name" value="INTS3_N"/>
</dbReference>
<dbReference type="Pfam" id="PF24566">
    <property type="entry name" value="HEAT_Ints3_C"/>
    <property type="match status" value="1"/>
</dbReference>
<dbReference type="EMBL" id="OV725083">
    <property type="protein sequence ID" value="CAH1406771.1"/>
    <property type="molecule type" value="Genomic_DNA"/>
</dbReference>
<evidence type="ECO:0000313" key="11">
    <source>
        <dbReference type="EMBL" id="CAH1406771.1"/>
    </source>
</evidence>
<dbReference type="PANTHER" id="PTHR13587:SF7">
    <property type="entry name" value="INTEGRATOR COMPLEX SUBUNIT 3"/>
    <property type="match status" value="1"/>
</dbReference>
<dbReference type="GO" id="GO:0005737">
    <property type="term" value="C:cytoplasm"/>
    <property type="evidence" value="ECO:0007669"/>
    <property type="project" value="UniProtKB-SubCell"/>
</dbReference>
<comment type="similarity">
    <text evidence="3">Belongs to the Integrator subunit 3 family.</text>
</comment>
<dbReference type="InterPro" id="IPR056518">
    <property type="entry name" value="HEAT_Ints3_C"/>
</dbReference>
<feature type="domain" description="Integrator complex subunit 3 N-terminal" evidence="9">
    <location>
        <begin position="62"/>
        <end position="464"/>
    </location>
</feature>
<organism evidence="11 12">
    <name type="scientific">Nezara viridula</name>
    <name type="common">Southern green stink bug</name>
    <name type="synonym">Cimex viridulus</name>
    <dbReference type="NCBI Taxonomy" id="85310"/>
    <lineage>
        <taxon>Eukaryota</taxon>
        <taxon>Metazoa</taxon>
        <taxon>Ecdysozoa</taxon>
        <taxon>Arthropoda</taxon>
        <taxon>Hexapoda</taxon>
        <taxon>Insecta</taxon>
        <taxon>Pterygota</taxon>
        <taxon>Neoptera</taxon>
        <taxon>Paraneoptera</taxon>
        <taxon>Hemiptera</taxon>
        <taxon>Heteroptera</taxon>
        <taxon>Panheteroptera</taxon>
        <taxon>Pentatomomorpha</taxon>
        <taxon>Pentatomoidea</taxon>
        <taxon>Pentatomidae</taxon>
        <taxon>Pentatominae</taxon>
        <taxon>Nezara</taxon>
    </lineage>
</organism>
<proteinExistence type="inferred from homology"/>